<dbReference type="CDD" id="cd08472">
    <property type="entry name" value="PBP2_CrgA_like_3"/>
    <property type="match status" value="1"/>
</dbReference>
<dbReference type="InterPro" id="IPR005119">
    <property type="entry name" value="LysR_subst-bd"/>
</dbReference>
<evidence type="ECO:0000256" key="4">
    <source>
        <dbReference type="ARBA" id="ARBA00023163"/>
    </source>
</evidence>
<keyword evidence="4" id="KW-0804">Transcription</keyword>
<dbReference type="SUPFAM" id="SSF53850">
    <property type="entry name" value="Periplasmic binding protein-like II"/>
    <property type="match status" value="1"/>
</dbReference>
<dbReference type="InterPro" id="IPR036388">
    <property type="entry name" value="WH-like_DNA-bd_sf"/>
</dbReference>
<accession>A0ABY5GQX1</accession>
<dbReference type="Pfam" id="PF00126">
    <property type="entry name" value="HTH_1"/>
    <property type="match status" value="1"/>
</dbReference>
<dbReference type="SUPFAM" id="SSF46785">
    <property type="entry name" value="Winged helix' DNA-binding domain"/>
    <property type="match status" value="1"/>
</dbReference>
<name>A0ABY5GQX1_9GAMM</name>
<dbReference type="PANTHER" id="PTHR30537">
    <property type="entry name" value="HTH-TYPE TRANSCRIPTIONAL REGULATOR"/>
    <property type="match status" value="1"/>
</dbReference>
<evidence type="ECO:0000313" key="6">
    <source>
        <dbReference type="EMBL" id="UTW01759.1"/>
    </source>
</evidence>
<keyword evidence="2" id="KW-0805">Transcription regulation</keyword>
<dbReference type="InterPro" id="IPR000847">
    <property type="entry name" value="LysR_HTH_N"/>
</dbReference>
<gene>
    <name evidence="6" type="ORF">KDX31_10250</name>
</gene>
<dbReference type="Proteomes" id="UP001059950">
    <property type="component" value="Chromosome"/>
</dbReference>
<evidence type="ECO:0000259" key="5">
    <source>
        <dbReference type="PROSITE" id="PS50931"/>
    </source>
</evidence>
<keyword evidence="7" id="KW-1185">Reference proteome</keyword>
<feature type="domain" description="HTH lysR-type" evidence="5">
    <location>
        <begin position="1"/>
        <end position="59"/>
    </location>
</feature>
<sequence>MDRLFSMQVFTRIVDSGSFTQAAKEMNISRASATSMLKQLEKSLGVRLLHRTTRQVNPTGDGRFYYQRCQKILDQVSETEEILSQVAAMPRGPLRVDLPNSFSRLEVIPRLPEFCASYPDVELLLSAGDRVINLVEESVDCAIRIGKLADTSSVSRSLKPLPQVTCASQRYLSQYGTPEGLDDLTQHRCVEYRSSSSGEVEPLAFSVSGELRKVNLPVTVSVSNGDSYVAAAEAGMGIIQIPEYHIRRQLDAGTLIEILPDIRPPSLTLSVLYSHHSHMKPALRVFIDWMVEQF</sequence>
<keyword evidence="3" id="KW-0238">DNA-binding</keyword>
<evidence type="ECO:0000313" key="7">
    <source>
        <dbReference type="Proteomes" id="UP001059950"/>
    </source>
</evidence>
<organism evidence="6 7">
    <name type="scientific">Amphritea atlantica</name>
    <dbReference type="NCBI Taxonomy" id="355243"/>
    <lineage>
        <taxon>Bacteria</taxon>
        <taxon>Pseudomonadati</taxon>
        <taxon>Pseudomonadota</taxon>
        <taxon>Gammaproteobacteria</taxon>
        <taxon>Oceanospirillales</taxon>
        <taxon>Oceanospirillaceae</taxon>
        <taxon>Amphritea</taxon>
    </lineage>
</organism>
<dbReference type="EMBL" id="CP073344">
    <property type="protein sequence ID" value="UTW01759.1"/>
    <property type="molecule type" value="Genomic_DNA"/>
</dbReference>
<comment type="similarity">
    <text evidence="1">Belongs to the LysR transcriptional regulatory family.</text>
</comment>
<evidence type="ECO:0000256" key="2">
    <source>
        <dbReference type="ARBA" id="ARBA00023015"/>
    </source>
</evidence>
<dbReference type="Gene3D" id="1.10.10.10">
    <property type="entry name" value="Winged helix-like DNA-binding domain superfamily/Winged helix DNA-binding domain"/>
    <property type="match status" value="1"/>
</dbReference>
<protein>
    <submittedName>
        <fullName evidence="6">LysR family transcriptional regulator</fullName>
    </submittedName>
</protein>
<dbReference type="Gene3D" id="3.40.190.290">
    <property type="match status" value="1"/>
</dbReference>
<reference evidence="6" key="1">
    <citation type="submission" date="2021-04" db="EMBL/GenBank/DDBJ databases">
        <title>Oceanospirillales bacteria with DddD are important DMSP degraders in coastal seawater.</title>
        <authorList>
            <person name="Liu J."/>
        </authorList>
    </citation>
    <scope>NUCLEOTIDE SEQUENCE</scope>
    <source>
        <strain evidence="6">GY6</strain>
    </source>
</reference>
<dbReference type="PROSITE" id="PS50931">
    <property type="entry name" value="HTH_LYSR"/>
    <property type="match status" value="1"/>
</dbReference>
<dbReference type="Pfam" id="PF03466">
    <property type="entry name" value="LysR_substrate"/>
    <property type="match status" value="1"/>
</dbReference>
<evidence type="ECO:0000256" key="1">
    <source>
        <dbReference type="ARBA" id="ARBA00009437"/>
    </source>
</evidence>
<dbReference type="InterPro" id="IPR036390">
    <property type="entry name" value="WH_DNA-bd_sf"/>
</dbReference>
<proteinExistence type="inferred from homology"/>
<evidence type="ECO:0000256" key="3">
    <source>
        <dbReference type="ARBA" id="ARBA00023125"/>
    </source>
</evidence>
<dbReference type="PANTHER" id="PTHR30537:SF72">
    <property type="entry name" value="LYSR FAMILY TRANSCRIPTIONAL REGULATOR"/>
    <property type="match status" value="1"/>
</dbReference>
<dbReference type="InterPro" id="IPR058163">
    <property type="entry name" value="LysR-type_TF_proteobact-type"/>
</dbReference>